<dbReference type="Proteomes" id="UP000315700">
    <property type="component" value="Chromosome"/>
</dbReference>
<name>A0A517SIP6_9PLAN</name>
<keyword evidence="3" id="KW-1185">Reference proteome</keyword>
<protein>
    <submittedName>
        <fullName evidence="2">Uncharacterized protein</fullName>
    </submittedName>
</protein>
<evidence type="ECO:0000313" key="2">
    <source>
        <dbReference type="EMBL" id="QDT56008.1"/>
    </source>
</evidence>
<evidence type="ECO:0000313" key="3">
    <source>
        <dbReference type="Proteomes" id="UP000315700"/>
    </source>
</evidence>
<dbReference type="AlphaFoldDB" id="A0A517SIP6"/>
<dbReference type="RefSeq" id="WP_145032704.1">
    <property type="nucleotide sequence ID" value="NZ_CP036271.1"/>
</dbReference>
<dbReference type="InParanoid" id="A0A517SIP6"/>
<dbReference type="EMBL" id="CP036271">
    <property type="protein sequence ID" value="QDT56008.1"/>
    <property type="molecule type" value="Genomic_DNA"/>
</dbReference>
<evidence type="ECO:0000256" key="1">
    <source>
        <dbReference type="SAM" id="MobiDB-lite"/>
    </source>
</evidence>
<gene>
    <name evidence="2" type="ORF">Pan44_40570</name>
</gene>
<reference evidence="2 3" key="1">
    <citation type="submission" date="2019-02" db="EMBL/GenBank/DDBJ databases">
        <title>Deep-cultivation of Planctomycetes and their phenomic and genomic characterization uncovers novel biology.</title>
        <authorList>
            <person name="Wiegand S."/>
            <person name="Jogler M."/>
            <person name="Boedeker C."/>
            <person name="Pinto D."/>
            <person name="Vollmers J."/>
            <person name="Rivas-Marin E."/>
            <person name="Kohn T."/>
            <person name="Peeters S.H."/>
            <person name="Heuer A."/>
            <person name="Rast P."/>
            <person name="Oberbeckmann S."/>
            <person name="Bunk B."/>
            <person name="Jeske O."/>
            <person name="Meyerdierks A."/>
            <person name="Storesund J.E."/>
            <person name="Kallscheuer N."/>
            <person name="Luecker S."/>
            <person name="Lage O.M."/>
            <person name="Pohl T."/>
            <person name="Merkel B.J."/>
            <person name="Hornburger P."/>
            <person name="Mueller R.-W."/>
            <person name="Bruemmer F."/>
            <person name="Labrenz M."/>
            <person name="Spormann A.M."/>
            <person name="Op den Camp H."/>
            <person name="Overmann J."/>
            <person name="Amann R."/>
            <person name="Jetten M.S.M."/>
            <person name="Mascher T."/>
            <person name="Medema M.H."/>
            <person name="Devos D.P."/>
            <person name="Kaster A.-K."/>
            <person name="Ovreas L."/>
            <person name="Rohde M."/>
            <person name="Galperin M.Y."/>
            <person name="Jogler C."/>
        </authorList>
    </citation>
    <scope>NUCLEOTIDE SEQUENCE [LARGE SCALE GENOMIC DNA]</scope>
    <source>
        <strain evidence="2 3">Pan44</strain>
    </source>
</reference>
<organism evidence="2 3">
    <name type="scientific">Caulifigura coniformis</name>
    <dbReference type="NCBI Taxonomy" id="2527983"/>
    <lineage>
        <taxon>Bacteria</taxon>
        <taxon>Pseudomonadati</taxon>
        <taxon>Planctomycetota</taxon>
        <taxon>Planctomycetia</taxon>
        <taxon>Planctomycetales</taxon>
        <taxon>Planctomycetaceae</taxon>
        <taxon>Caulifigura</taxon>
    </lineage>
</organism>
<sequence length="173" mass="18852">MGSRFSFLTTGVLVVAAVALMSSRVWAVYYELGPSKDEWGLKYDGNVTATKDGKLNVQFKLADQGRLKPIHSVHVFALSHPRPDGSRTYLLKAPMAMKPNEEGILAGQVEIGGHLADLAVVRIFSYTVDGQPQRLGVRYYDIPLRKLVKKTPVAGAPRSPAPVALPPVSNTIR</sequence>
<accession>A0A517SIP6</accession>
<feature type="region of interest" description="Disordered" evidence="1">
    <location>
        <begin position="153"/>
        <end position="173"/>
    </location>
</feature>
<dbReference type="KEGG" id="ccos:Pan44_40570"/>
<proteinExistence type="predicted"/>